<organism evidence="2 3">
    <name type="scientific">Blepharisma stoltei</name>
    <dbReference type="NCBI Taxonomy" id="1481888"/>
    <lineage>
        <taxon>Eukaryota</taxon>
        <taxon>Sar</taxon>
        <taxon>Alveolata</taxon>
        <taxon>Ciliophora</taxon>
        <taxon>Postciliodesmatophora</taxon>
        <taxon>Heterotrichea</taxon>
        <taxon>Heterotrichida</taxon>
        <taxon>Blepharismidae</taxon>
        <taxon>Blepharisma</taxon>
    </lineage>
</organism>
<keyword evidence="1" id="KW-0472">Membrane</keyword>
<keyword evidence="1" id="KW-1133">Transmembrane helix</keyword>
<protein>
    <submittedName>
        <fullName evidence="2">Uncharacterized protein</fullName>
    </submittedName>
</protein>
<evidence type="ECO:0000313" key="2">
    <source>
        <dbReference type="EMBL" id="CAG9330687.1"/>
    </source>
</evidence>
<dbReference type="Proteomes" id="UP001162131">
    <property type="component" value="Unassembled WGS sequence"/>
</dbReference>
<dbReference type="EMBL" id="CAJZBQ010000052">
    <property type="protein sequence ID" value="CAG9330687.1"/>
    <property type="molecule type" value="Genomic_DNA"/>
</dbReference>
<sequence length="69" mass="7700">MRCSPNKNHVVGQGRLKSQDLTLGIAPRIAQLVLSTLFGILFQLQLTIFPGGKIWPRREHEVGIDIALH</sequence>
<evidence type="ECO:0000313" key="3">
    <source>
        <dbReference type="Proteomes" id="UP001162131"/>
    </source>
</evidence>
<gene>
    <name evidence="2" type="ORF">BSTOLATCC_MIC52500</name>
</gene>
<evidence type="ECO:0000256" key="1">
    <source>
        <dbReference type="SAM" id="Phobius"/>
    </source>
</evidence>
<accession>A0AAU9K1D9</accession>
<reference evidence="2" key="1">
    <citation type="submission" date="2021-09" db="EMBL/GenBank/DDBJ databases">
        <authorList>
            <consortium name="AG Swart"/>
            <person name="Singh M."/>
            <person name="Singh A."/>
            <person name="Seah K."/>
            <person name="Emmerich C."/>
        </authorList>
    </citation>
    <scope>NUCLEOTIDE SEQUENCE</scope>
    <source>
        <strain evidence="2">ATCC30299</strain>
    </source>
</reference>
<comment type="caution">
    <text evidence="2">The sequence shown here is derived from an EMBL/GenBank/DDBJ whole genome shotgun (WGS) entry which is preliminary data.</text>
</comment>
<keyword evidence="3" id="KW-1185">Reference proteome</keyword>
<name>A0AAU9K1D9_9CILI</name>
<dbReference type="AlphaFoldDB" id="A0AAU9K1D9"/>
<proteinExistence type="predicted"/>
<keyword evidence="1" id="KW-0812">Transmembrane</keyword>
<feature type="transmembrane region" description="Helical" evidence="1">
    <location>
        <begin position="29"/>
        <end position="49"/>
    </location>
</feature>